<dbReference type="InterPro" id="IPR016187">
    <property type="entry name" value="CTDL_fold"/>
</dbReference>
<dbReference type="InterPro" id="IPR016186">
    <property type="entry name" value="C-type_lectin-like/link_sf"/>
</dbReference>
<dbReference type="AlphaFoldDB" id="A0AAN8PL67"/>
<organism evidence="1 2">
    <name type="scientific">Polyplax serrata</name>
    <name type="common">Common mouse louse</name>
    <dbReference type="NCBI Taxonomy" id="468196"/>
    <lineage>
        <taxon>Eukaryota</taxon>
        <taxon>Metazoa</taxon>
        <taxon>Ecdysozoa</taxon>
        <taxon>Arthropoda</taxon>
        <taxon>Hexapoda</taxon>
        <taxon>Insecta</taxon>
        <taxon>Pterygota</taxon>
        <taxon>Neoptera</taxon>
        <taxon>Paraneoptera</taxon>
        <taxon>Psocodea</taxon>
        <taxon>Troctomorpha</taxon>
        <taxon>Phthiraptera</taxon>
        <taxon>Anoplura</taxon>
        <taxon>Polyplacidae</taxon>
        <taxon>Polyplax</taxon>
    </lineage>
</organism>
<name>A0AAN8PL67_POLSC</name>
<dbReference type="EMBL" id="JAWJWE010000003">
    <property type="protein sequence ID" value="KAK6638592.1"/>
    <property type="molecule type" value="Genomic_DNA"/>
</dbReference>
<accession>A0AAN8PL67</accession>
<protein>
    <recommendedName>
        <fullName evidence="3">C-type lectin domain-containing protein</fullName>
    </recommendedName>
</protein>
<dbReference type="Gene3D" id="3.10.100.10">
    <property type="entry name" value="Mannose-Binding Protein A, subunit A"/>
    <property type="match status" value="1"/>
</dbReference>
<reference evidence="1 2" key="1">
    <citation type="submission" date="2023-10" db="EMBL/GenBank/DDBJ databases">
        <title>Genomes of two closely related lineages of the louse Polyplax serrata with different host specificities.</title>
        <authorList>
            <person name="Martinu J."/>
            <person name="Tarabai H."/>
            <person name="Stefka J."/>
            <person name="Hypsa V."/>
        </authorList>
    </citation>
    <scope>NUCLEOTIDE SEQUENCE [LARGE SCALE GENOMIC DNA]</scope>
    <source>
        <strain evidence="1">HR10_N</strain>
    </source>
</reference>
<proteinExistence type="predicted"/>
<dbReference type="Proteomes" id="UP001372834">
    <property type="component" value="Unassembled WGS sequence"/>
</dbReference>
<evidence type="ECO:0008006" key="3">
    <source>
        <dbReference type="Google" id="ProtNLM"/>
    </source>
</evidence>
<evidence type="ECO:0000313" key="2">
    <source>
        <dbReference type="Proteomes" id="UP001372834"/>
    </source>
</evidence>
<evidence type="ECO:0000313" key="1">
    <source>
        <dbReference type="EMBL" id="KAK6638592.1"/>
    </source>
</evidence>
<gene>
    <name evidence="1" type="ORF">RUM43_006859</name>
</gene>
<sequence length="86" mass="10157">MLDLNYSVHETRLTLHAQYHYECPQDYVLVNQNCYYFSTSADTWRSAYFNCKDKNGELALVKKKWMDKSLRTYLKTGRMGKSTTDA</sequence>
<dbReference type="SUPFAM" id="SSF56436">
    <property type="entry name" value="C-type lectin-like"/>
    <property type="match status" value="1"/>
</dbReference>
<comment type="caution">
    <text evidence="1">The sequence shown here is derived from an EMBL/GenBank/DDBJ whole genome shotgun (WGS) entry which is preliminary data.</text>
</comment>